<evidence type="ECO:0000256" key="5">
    <source>
        <dbReference type="ARBA" id="ARBA00022684"/>
    </source>
</evidence>
<dbReference type="InterPro" id="IPR005615">
    <property type="entry name" value="Glutathione_synthase"/>
</dbReference>
<feature type="domain" description="Glutathione synthase substrate-binding" evidence="14">
    <location>
        <begin position="217"/>
        <end position="318"/>
    </location>
</feature>
<dbReference type="InterPro" id="IPR037013">
    <property type="entry name" value="GSH-S_sub-bd_sf"/>
</dbReference>
<feature type="binding site" evidence="11">
    <location>
        <begin position="434"/>
        <end position="437"/>
    </location>
    <ligand>
        <name>ATP</name>
        <dbReference type="ChEBI" id="CHEBI:30616"/>
    </ligand>
</feature>
<evidence type="ECO:0000256" key="7">
    <source>
        <dbReference type="ARBA" id="ARBA00022741"/>
    </source>
</evidence>
<feature type="binding site" evidence="11">
    <location>
        <position position="500"/>
    </location>
    <ligand>
        <name>ATP</name>
        <dbReference type="ChEBI" id="CHEBI:30616"/>
    </ligand>
</feature>
<dbReference type="Gene3D" id="3.40.50.1760">
    <property type="entry name" value="Glutathione synthase, substrate-binding domain superfamily, eukaryotic"/>
    <property type="match status" value="1"/>
</dbReference>
<feature type="binding site" evidence="11">
    <location>
        <position position="492"/>
    </location>
    <ligand>
        <name>substrate</name>
    </ligand>
</feature>
<dbReference type="EC" id="6.3.2.3" evidence="10"/>
<evidence type="ECO:0000256" key="10">
    <source>
        <dbReference type="PIRNR" id="PIRNR001558"/>
    </source>
</evidence>
<dbReference type="GO" id="GO:0000287">
    <property type="term" value="F:magnesium ion binding"/>
    <property type="evidence" value="ECO:0007669"/>
    <property type="project" value="UniProtKB-UniRule"/>
</dbReference>
<evidence type="ECO:0000256" key="13">
    <source>
        <dbReference type="PIRSR" id="PIRSR001558-3"/>
    </source>
</evidence>
<dbReference type="GO" id="GO:0043295">
    <property type="term" value="F:glutathione binding"/>
    <property type="evidence" value="ECO:0007669"/>
    <property type="project" value="UniProtKB-UniRule"/>
</dbReference>
<dbReference type="Proteomes" id="UP000076761">
    <property type="component" value="Unassembled WGS sequence"/>
</dbReference>
<evidence type="ECO:0000256" key="1">
    <source>
        <dbReference type="ARBA" id="ARBA00004965"/>
    </source>
</evidence>
<evidence type="ECO:0000256" key="12">
    <source>
        <dbReference type="PIRSR" id="PIRSR001558-2"/>
    </source>
</evidence>
<dbReference type="GO" id="GO:0004363">
    <property type="term" value="F:glutathione synthase activity"/>
    <property type="evidence" value="ECO:0007669"/>
    <property type="project" value="UniProtKB-UniRule"/>
</dbReference>
<organism evidence="15 16">
    <name type="scientific">Neolentinus lepideus HHB14362 ss-1</name>
    <dbReference type="NCBI Taxonomy" id="1314782"/>
    <lineage>
        <taxon>Eukaryota</taxon>
        <taxon>Fungi</taxon>
        <taxon>Dikarya</taxon>
        <taxon>Basidiomycota</taxon>
        <taxon>Agaricomycotina</taxon>
        <taxon>Agaricomycetes</taxon>
        <taxon>Gloeophyllales</taxon>
        <taxon>Gloeophyllaceae</taxon>
        <taxon>Neolentinus</taxon>
    </lineage>
</organism>
<dbReference type="SUPFAM" id="SSF56059">
    <property type="entry name" value="Glutathione synthetase ATP-binding domain-like"/>
    <property type="match status" value="1"/>
</dbReference>
<gene>
    <name evidence="15" type="ORF">NEOLEDRAFT_1141766</name>
</gene>
<comment type="cofactor">
    <cofactor evidence="10 12">
        <name>Mg(2+)</name>
        <dbReference type="ChEBI" id="CHEBI:18420"/>
    </cofactor>
    <text evidence="10 12">Binds 1 Mg(2+) ion per subunit.</text>
</comment>
<dbReference type="EMBL" id="KV425636">
    <property type="protein sequence ID" value="KZT19644.1"/>
    <property type="molecule type" value="Genomic_DNA"/>
</dbReference>
<dbReference type="FunFam" id="3.40.50.1760:FF:000001">
    <property type="entry name" value="Glutathione synthetase"/>
    <property type="match status" value="1"/>
</dbReference>
<keyword evidence="16" id="KW-1185">Reference proteome</keyword>
<dbReference type="PIRSF" id="PIRSF001558">
    <property type="entry name" value="GSHase"/>
    <property type="match status" value="1"/>
</dbReference>
<dbReference type="NCBIfam" id="TIGR01986">
    <property type="entry name" value="glut_syn_euk"/>
    <property type="match status" value="1"/>
</dbReference>
<keyword evidence="7 10" id="KW-0547">Nucleotide-binding</keyword>
<keyword evidence="4 10" id="KW-0436">Ligase</keyword>
<evidence type="ECO:0000256" key="11">
    <source>
        <dbReference type="PIRSR" id="PIRSR001558-1"/>
    </source>
</evidence>
<dbReference type="SUPFAM" id="SSF52440">
    <property type="entry name" value="PreATP-grasp domain"/>
    <property type="match status" value="1"/>
</dbReference>
<dbReference type="InterPro" id="IPR014049">
    <property type="entry name" value="Glutathione_synthase_N_euk"/>
</dbReference>
<accession>A0A165NHD3</accession>
<dbReference type="AlphaFoldDB" id="A0A165NHD3"/>
<feature type="binding site" evidence="11">
    <location>
        <position position="131"/>
    </location>
    <ligand>
        <name>substrate</name>
    </ligand>
</feature>
<dbReference type="InParanoid" id="A0A165NHD3"/>
<evidence type="ECO:0000313" key="15">
    <source>
        <dbReference type="EMBL" id="KZT19644.1"/>
    </source>
</evidence>
<feature type="binding site" evidence="11">
    <location>
        <position position="151"/>
    </location>
    <ligand>
        <name>ATP</name>
        <dbReference type="ChEBI" id="CHEBI:30616"/>
    </ligand>
</feature>
<evidence type="ECO:0000256" key="6">
    <source>
        <dbReference type="ARBA" id="ARBA00022723"/>
    </source>
</evidence>
<dbReference type="STRING" id="1314782.A0A165NHD3"/>
<feature type="binding site" evidence="12">
    <location>
        <position position="405"/>
    </location>
    <ligand>
        <name>Mg(2+)</name>
        <dbReference type="ChEBI" id="CHEBI:18420"/>
    </ligand>
</feature>
<feature type="binding site" evidence="12">
    <location>
        <position position="151"/>
    </location>
    <ligand>
        <name>Mg(2+)</name>
        <dbReference type="ChEBI" id="CHEBI:18420"/>
    </ligand>
</feature>
<comment type="similarity">
    <text evidence="2 10">Belongs to the eukaryotic GSH synthase family.</text>
</comment>
<feature type="binding site" evidence="13">
    <location>
        <begin position="226"/>
        <end position="228"/>
    </location>
    <ligand>
        <name>substrate</name>
    </ligand>
</feature>
<sequence>MSDIPDWPPQLSGSQLDALTLLATTYALSHGLLYLPAASPQPPIPNSAIHAPFSLFPSPIPRKTFEKAKKLQSIYNVLYARVAMDIDFLDRVMGAEVGVGRVDEFVGRLWRGWKNIRDQGIRQPLHLGLFRSDYLLHSPSPEEAVSLKQVEFNTISSSFGPLSQQTAALHRYLYNTTRYFTVSPHLKPENFPPNSTLSGLASGLAEGHKAYGIPDAQILFVVQDDERNVFDQRWLEYELLERHSIHVTRQTLTQLITSASLDPSSSALIISSSTEISVVYFRAGYTPNDFTQPAHFDARFLLEKSRAIKCPSIPLQLAGGKKVQEVLAKPGVVEQFLKDHDEVVINEIRASWMGMWGLDDNNDNASAIGHIVGDTTVRSDTAREPWGLKRAIDNHTNLVLKPQREGGGNNVYKTSIPPFLATLPHEERLAWIAMELIVPPPQLGNYLVRAGGGQAGAVKTEVVSELGIFGWALFGEEERKVVKEVEAGWLVRTKGKDSDEGGVATGFSVLDSIILVD</sequence>
<keyword evidence="6 10" id="KW-0479">Metal-binding</keyword>
<comment type="pathway">
    <text evidence="1 10">Sulfur metabolism; glutathione biosynthesis; glutathione from L-cysteine and L-glutamate: step 2/2.</text>
</comment>
<name>A0A165NHD3_9AGAM</name>
<dbReference type="Gene3D" id="3.30.1490.80">
    <property type="match status" value="1"/>
</dbReference>
<feature type="binding site" evidence="11">
    <location>
        <position position="412"/>
    </location>
    <ligand>
        <name>ATP</name>
        <dbReference type="ChEBI" id="CHEBI:30616"/>
    </ligand>
</feature>
<evidence type="ECO:0000256" key="9">
    <source>
        <dbReference type="ARBA" id="ARBA00022842"/>
    </source>
</evidence>
<feature type="binding site" evidence="13">
    <location>
        <begin position="503"/>
        <end position="504"/>
    </location>
    <ligand>
        <name>substrate</name>
    </ligand>
</feature>
<feature type="binding site" evidence="11">
    <location>
        <position position="232"/>
    </location>
    <ligand>
        <name>substrate</name>
    </ligand>
</feature>
<dbReference type="UniPathway" id="UPA00142">
    <property type="reaction ID" value="UER00210"/>
</dbReference>
<dbReference type="InterPro" id="IPR014709">
    <property type="entry name" value="Glutathione_synthase_C_euk"/>
</dbReference>
<reference evidence="15 16" key="1">
    <citation type="journal article" date="2016" name="Mol. Biol. Evol.">
        <title>Comparative Genomics of Early-Diverging Mushroom-Forming Fungi Provides Insights into the Origins of Lignocellulose Decay Capabilities.</title>
        <authorList>
            <person name="Nagy L.G."/>
            <person name="Riley R."/>
            <person name="Tritt A."/>
            <person name="Adam C."/>
            <person name="Daum C."/>
            <person name="Floudas D."/>
            <person name="Sun H."/>
            <person name="Yadav J.S."/>
            <person name="Pangilinan J."/>
            <person name="Larsson K.H."/>
            <person name="Matsuura K."/>
            <person name="Barry K."/>
            <person name="Labutti K."/>
            <person name="Kuo R."/>
            <person name="Ohm R.A."/>
            <person name="Bhattacharya S.S."/>
            <person name="Shirouzu T."/>
            <person name="Yoshinaga Y."/>
            <person name="Martin F.M."/>
            <person name="Grigoriev I.V."/>
            <person name="Hibbett D.S."/>
        </authorList>
    </citation>
    <scope>NUCLEOTIDE SEQUENCE [LARGE SCALE GENOMIC DNA]</scope>
    <source>
        <strain evidence="15 16">HHB14362 ss-1</strain>
    </source>
</reference>
<protein>
    <recommendedName>
        <fullName evidence="10">Glutathione synthetase</fullName>
        <shortName evidence="10">GSH-S</shortName>
        <ecNumber evidence="10">6.3.2.3</ecNumber>
    </recommendedName>
</protein>
<keyword evidence="5 10" id="KW-0317">Glutathione biosynthesis</keyword>
<feature type="binding site" evidence="11">
    <location>
        <position position="494"/>
    </location>
    <ligand>
        <name>ATP</name>
        <dbReference type="ChEBI" id="CHEBI:30616"/>
    </ligand>
</feature>
<dbReference type="InterPro" id="IPR016185">
    <property type="entry name" value="PreATP-grasp_dom_sf"/>
</dbReference>
<dbReference type="Gene3D" id="1.10.1080.10">
    <property type="entry name" value="Glutathione Synthetase, Chain A, domain 3"/>
    <property type="match status" value="1"/>
</dbReference>
<evidence type="ECO:0000256" key="2">
    <source>
        <dbReference type="ARBA" id="ARBA00010385"/>
    </source>
</evidence>
<dbReference type="GO" id="GO:0005524">
    <property type="term" value="F:ATP binding"/>
    <property type="evidence" value="ECO:0007669"/>
    <property type="project" value="UniProtKB-UniRule"/>
</dbReference>
<dbReference type="Pfam" id="PF03199">
    <property type="entry name" value="GSH_synthase"/>
    <property type="match status" value="1"/>
</dbReference>
<dbReference type="Gene3D" id="3.30.1490.50">
    <property type="match status" value="1"/>
</dbReference>
<dbReference type="PANTHER" id="PTHR11130:SF0">
    <property type="entry name" value="GLUTATHIONE SYNTHETASE"/>
    <property type="match status" value="1"/>
</dbReference>
<evidence type="ECO:0000256" key="8">
    <source>
        <dbReference type="ARBA" id="ARBA00022840"/>
    </source>
</evidence>
<feature type="binding site" evidence="11">
    <location>
        <position position="465"/>
    </location>
    <ligand>
        <name>ATP</name>
        <dbReference type="ChEBI" id="CHEBI:30616"/>
    </ligand>
</feature>
<dbReference type="InterPro" id="IPR014042">
    <property type="entry name" value="Glutathione_synthase_a-hlx"/>
</dbReference>
<feature type="binding site" evidence="12">
    <location>
        <position position="153"/>
    </location>
    <ligand>
        <name>Mg(2+)</name>
        <dbReference type="ChEBI" id="CHEBI:18420"/>
    </ligand>
</feature>
<keyword evidence="9 10" id="KW-0460">Magnesium</keyword>
<dbReference type="FunCoup" id="A0A165NHD3">
    <property type="interactions" value="636"/>
</dbReference>
<evidence type="ECO:0000313" key="16">
    <source>
        <dbReference type="Proteomes" id="UP000076761"/>
    </source>
</evidence>
<evidence type="ECO:0000259" key="14">
    <source>
        <dbReference type="Pfam" id="PF03199"/>
    </source>
</evidence>
<proteinExistence type="inferred from homology"/>
<feature type="binding site" evidence="13">
    <location>
        <begin position="155"/>
        <end position="158"/>
    </location>
    <ligand>
        <name>substrate</name>
    </ligand>
</feature>
<dbReference type="InterPro" id="IPR004887">
    <property type="entry name" value="GSH_synth_subst-bd"/>
</dbReference>
<dbReference type="Pfam" id="PF03917">
    <property type="entry name" value="GSH_synth_ATP"/>
    <property type="match status" value="1"/>
</dbReference>
<feature type="binding site" evidence="13">
    <location>
        <begin position="282"/>
        <end position="285"/>
    </location>
    <ligand>
        <name>substrate</name>
    </ligand>
</feature>
<evidence type="ECO:0000256" key="4">
    <source>
        <dbReference type="ARBA" id="ARBA00022598"/>
    </source>
</evidence>
<dbReference type="OrthoDB" id="2020073at2759"/>
<comment type="catalytic activity">
    <reaction evidence="10">
        <text>gamma-L-glutamyl-L-cysteine + glycine + ATP = glutathione + ADP + phosphate + H(+)</text>
        <dbReference type="Rhea" id="RHEA:13557"/>
        <dbReference type="ChEBI" id="CHEBI:15378"/>
        <dbReference type="ChEBI" id="CHEBI:30616"/>
        <dbReference type="ChEBI" id="CHEBI:43474"/>
        <dbReference type="ChEBI" id="CHEBI:57305"/>
        <dbReference type="ChEBI" id="CHEBI:57925"/>
        <dbReference type="ChEBI" id="CHEBI:58173"/>
        <dbReference type="ChEBI" id="CHEBI:456216"/>
        <dbReference type="EC" id="6.3.2.3"/>
    </reaction>
</comment>
<feature type="binding site" evidence="11">
    <location>
        <begin position="401"/>
        <end position="410"/>
    </location>
    <ligand>
        <name>ATP</name>
        <dbReference type="ChEBI" id="CHEBI:30616"/>
    </ligand>
</feature>
<dbReference type="GO" id="GO:0005829">
    <property type="term" value="C:cytosol"/>
    <property type="evidence" value="ECO:0007669"/>
    <property type="project" value="TreeGrafter"/>
</dbReference>
<dbReference type="Gene3D" id="3.30.470.20">
    <property type="entry name" value="ATP-grasp fold, B domain"/>
    <property type="match status" value="1"/>
</dbReference>
<feature type="binding site" evidence="11">
    <location>
        <position position="321"/>
    </location>
    <ligand>
        <name>ATP</name>
        <dbReference type="ChEBI" id="CHEBI:30616"/>
    </ligand>
</feature>
<dbReference type="PANTHER" id="PTHR11130">
    <property type="entry name" value="GLUTATHIONE SYNTHETASE"/>
    <property type="match status" value="1"/>
</dbReference>
<evidence type="ECO:0000256" key="3">
    <source>
        <dbReference type="ARBA" id="ARBA00011738"/>
    </source>
</evidence>
<comment type="subunit">
    <text evidence="3">Homodimer.</text>
</comment>
<keyword evidence="8 10" id="KW-0067">ATP-binding</keyword>